<dbReference type="SUPFAM" id="SSF46785">
    <property type="entry name" value="Winged helix' DNA-binding domain"/>
    <property type="match status" value="1"/>
</dbReference>
<dbReference type="SUPFAM" id="SSF48008">
    <property type="entry name" value="GntR ligand-binding domain-like"/>
    <property type="match status" value="1"/>
</dbReference>
<dbReference type="PANTHER" id="PTHR43537">
    <property type="entry name" value="TRANSCRIPTIONAL REGULATOR, GNTR FAMILY"/>
    <property type="match status" value="1"/>
</dbReference>
<dbReference type="InterPro" id="IPR036390">
    <property type="entry name" value="WH_DNA-bd_sf"/>
</dbReference>
<dbReference type="SMART" id="SM00895">
    <property type="entry name" value="FCD"/>
    <property type="match status" value="1"/>
</dbReference>
<evidence type="ECO:0000256" key="1">
    <source>
        <dbReference type="ARBA" id="ARBA00023015"/>
    </source>
</evidence>
<keyword evidence="7" id="KW-1185">Reference proteome</keyword>
<keyword evidence="2" id="KW-0238">DNA-binding</keyword>
<proteinExistence type="predicted"/>
<dbReference type="SMART" id="SM00345">
    <property type="entry name" value="HTH_GNTR"/>
    <property type="match status" value="1"/>
</dbReference>
<dbReference type="Pfam" id="PF00392">
    <property type="entry name" value="GntR"/>
    <property type="match status" value="1"/>
</dbReference>
<dbReference type="InterPro" id="IPR008920">
    <property type="entry name" value="TF_FadR/GntR_C"/>
</dbReference>
<dbReference type="Gene3D" id="1.10.10.10">
    <property type="entry name" value="Winged helix-like DNA-binding domain superfamily/Winged helix DNA-binding domain"/>
    <property type="match status" value="1"/>
</dbReference>
<dbReference type="InterPro" id="IPR036388">
    <property type="entry name" value="WH-like_DNA-bd_sf"/>
</dbReference>
<evidence type="ECO:0000259" key="5">
    <source>
        <dbReference type="PROSITE" id="PS50949"/>
    </source>
</evidence>
<dbReference type="Gene3D" id="1.20.120.530">
    <property type="entry name" value="GntR ligand-binding domain-like"/>
    <property type="match status" value="1"/>
</dbReference>
<dbReference type="PROSITE" id="PS50949">
    <property type="entry name" value="HTH_GNTR"/>
    <property type="match status" value="1"/>
</dbReference>
<feature type="region of interest" description="Disordered" evidence="4">
    <location>
        <begin position="1"/>
        <end position="21"/>
    </location>
</feature>
<evidence type="ECO:0000256" key="3">
    <source>
        <dbReference type="ARBA" id="ARBA00023163"/>
    </source>
</evidence>
<accession>A0ABW4JU23</accession>
<dbReference type="Pfam" id="PF07729">
    <property type="entry name" value="FCD"/>
    <property type="match status" value="1"/>
</dbReference>
<dbReference type="Proteomes" id="UP001597327">
    <property type="component" value="Unassembled WGS sequence"/>
</dbReference>
<dbReference type="PANTHER" id="PTHR43537:SF49">
    <property type="entry name" value="TRANSCRIPTIONAL REGULATORY PROTEIN"/>
    <property type="match status" value="1"/>
</dbReference>
<dbReference type="InterPro" id="IPR000524">
    <property type="entry name" value="Tscrpt_reg_HTH_GntR"/>
</dbReference>
<dbReference type="CDD" id="cd07377">
    <property type="entry name" value="WHTH_GntR"/>
    <property type="match status" value="1"/>
</dbReference>
<organism evidence="6 7">
    <name type="scientific">Roseibium aestuarii</name>
    <dbReference type="NCBI Taxonomy" id="2600299"/>
    <lineage>
        <taxon>Bacteria</taxon>
        <taxon>Pseudomonadati</taxon>
        <taxon>Pseudomonadota</taxon>
        <taxon>Alphaproteobacteria</taxon>
        <taxon>Hyphomicrobiales</taxon>
        <taxon>Stappiaceae</taxon>
        <taxon>Roseibium</taxon>
    </lineage>
</organism>
<evidence type="ECO:0000256" key="2">
    <source>
        <dbReference type="ARBA" id="ARBA00023125"/>
    </source>
</evidence>
<evidence type="ECO:0000256" key="4">
    <source>
        <dbReference type="SAM" id="MobiDB-lite"/>
    </source>
</evidence>
<dbReference type="PRINTS" id="PR00035">
    <property type="entry name" value="HTHGNTR"/>
</dbReference>
<dbReference type="RefSeq" id="WP_377174981.1">
    <property type="nucleotide sequence ID" value="NZ_JBHUFA010000001.1"/>
</dbReference>
<dbReference type="InterPro" id="IPR011711">
    <property type="entry name" value="GntR_C"/>
</dbReference>
<keyword evidence="1" id="KW-0805">Transcription regulation</keyword>
<comment type="caution">
    <text evidence="6">The sequence shown here is derived from an EMBL/GenBank/DDBJ whole genome shotgun (WGS) entry which is preliminary data.</text>
</comment>
<protein>
    <submittedName>
        <fullName evidence="6">GntR family transcriptional regulator</fullName>
    </submittedName>
</protein>
<evidence type="ECO:0000313" key="7">
    <source>
        <dbReference type="Proteomes" id="UP001597327"/>
    </source>
</evidence>
<sequence length="248" mass="27402">MDTLPRRTDPDLRPHAARAGERQADRLRQALEDDIATGVFPIGTRLDEVKLAQRFGVSRTPIREALIELAAAGLVEQKPRRGAFVREIGISRLIEMFEVMADLEAMCGRLAARRITPDEVLLLEQSHAACKAAHDAGDPDGYYRANQIFHETIYKASHNGFLAEQALALHGRLAPYRRLQLRARNRVSTSLKEHDEIVAAILAGDAEAAGERMRQHILIQGERFNDFVANLSTQRPGGTGAASGPRVD</sequence>
<evidence type="ECO:0000313" key="6">
    <source>
        <dbReference type="EMBL" id="MFD1695021.1"/>
    </source>
</evidence>
<feature type="domain" description="HTH gntR-type" evidence="5">
    <location>
        <begin position="21"/>
        <end position="88"/>
    </location>
</feature>
<name>A0ABW4JU23_9HYPH</name>
<keyword evidence="3" id="KW-0804">Transcription</keyword>
<gene>
    <name evidence="6" type="ORF">ACFSC7_05795</name>
</gene>
<reference evidence="7" key="1">
    <citation type="journal article" date="2019" name="Int. J. Syst. Evol. Microbiol.">
        <title>The Global Catalogue of Microorganisms (GCM) 10K type strain sequencing project: providing services to taxonomists for standard genome sequencing and annotation.</title>
        <authorList>
            <consortium name="The Broad Institute Genomics Platform"/>
            <consortium name="The Broad Institute Genome Sequencing Center for Infectious Disease"/>
            <person name="Wu L."/>
            <person name="Ma J."/>
        </authorList>
    </citation>
    <scope>NUCLEOTIDE SEQUENCE [LARGE SCALE GENOMIC DNA]</scope>
    <source>
        <strain evidence="7">JCM 3369</strain>
    </source>
</reference>
<dbReference type="EMBL" id="JBHUFA010000001">
    <property type="protein sequence ID" value="MFD1695021.1"/>
    <property type="molecule type" value="Genomic_DNA"/>
</dbReference>